<evidence type="ECO:0000259" key="4">
    <source>
        <dbReference type="Pfam" id="PF16135"/>
    </source>
</evidence>
<name>A0A7J7NB65_9MAGN</name>
<protein>
    <recommendedName>
        <fullName evidence="4">Tify domain-containing protein</fullName>
    </recommendedName>
</protein>
<reference evidence="5 6" key="1">
    <citation type="journal article" date="2020" name="IScience">
        <title>Genome Sequencing of the Endangered Kingdonia uniflora (Circaeasteraceae, Ranunculales) Reveals Potential Mechanisms of Evolutionary Specialization.</title>
        <authorList>
            <person name="Sun Y."/>
            <person name="Deng T."/>
            <person name="Zhang A."/>
            <person name="Moore M.J."/>
            <person name="Landis J.B."/>
            <person name="Lin N."/>
            <person name="Zhang H."/>
            <person name="Zhang X."/>
            <person name="Huang J."/>
            <person name="Zhang X."/>
            <person name="Sun H."/>
            <person name="Wang H."/>
        </authorList>
    </citation>
    <scope>NUCLEOTIDE SEQUENCE [LARGE SCALE GENOMIC DNA]</scope>
    <source>
        <strain evidence="5">TB1705</strain>
        <tissue evidence="5">Leaf</tissue>
    </source>
</reference>
<evidence type="ECO:0000256" key="1">
    <source>
        <dbReference type="ARBA" id="ARBA00004123"/>
    </source>
</evidence>
<proteinExistence type="predicted"/>
<comment type="subcellular location">
    <subcellularLocation>
        <location evidence="1">Nucleus</location>
    </subcellularLocation>
</comment>
<organism evidence="5 6">
    <name type="scientific">Kingdonia uniflora</name>
    <dbReference type="NCBI Taxonomy" id="39325"/>
    <lineage>
        <taxon>Eukaryota</taxon>
        <taxon>Viridiplantae</taxon>
        <taxon>Streptophyta</taxon>
        <taxon>Embryophyta</taxon>
        <taxon>Tracheophyta</taxon>
        <taxon>Spermatophyta</taxon>
        <taxon>Magnoliopsida</taxon>
        <taxon>Ranunculales</taxon>
        <taxon>Circaeasteraceae</taxon>
        <taxon>Kingdonia</taxon>
    </lineage>
</organism>
<keyword evidence="6" id="KW-1185">Reference proteome</keyword>
<dbReference type="InterPro" id="IPR032308">
    <property type="entry name" value="TDBD"/>
</dbReference>
<dbReference type="GO" id="GO:0000977">
    <property type="term" value="F:RNA polymerase II transcription regulatory region sequence-specific DNA binding"/>
    <property type="evidence" value="ECO:0007669"/>
    <property type="project" value="TreeGrafter"/>
</dbReference>
<feature type="domain" description="Tify" evidence="4">
    <location>
        <begin position="367"/>
        <end position="403"/>
    </location>
</feature>
<gene>
    <name evidence="5" type="ORF">GIB67_037544</name>
</gene>
<dbReference type="Proteomes" id="UP000541444">
    <property type="component" value="Unassembled WGS sequence"/>
</dbReference>
<dbReference type="EMBL" id="JACGCM010000932">
    <property type="protein sequence ID" value="KAF6164387.1"/>
    <property type="molecule type" value="Genomic_DNA"/>
</dbReference>
<dbReference type="GO" id="GO:0003682">
    <property type="term" value="F:chromatin binding"/>
    <property type="evidence" value="ECO:0007669"/>
    <property type="project" value="TreeGrafter"/>
</dbReference>
<comment type="caution">
    <text evidence="5">The sequence shown here is derived from an EMBL/GenBank/DDBJ whole genome shotgun (WGS) entry which is preliminary data.</text>
</comment>
<accession>A0A7J7NB65</accession>
<evidence type="ECO:0000313" key="6">
    <source>
        <dbReference type="Proteomes" id="UP000541444"/>
    </source>
</evidence>
<keyword evidence="2" id="KW-0539">Nucleus</keyword>
<feature type="region of interest" description="Disordered" evidence="3">
    <location>
        <begin position="315"/>
        <end position="334"/>
    </location>
</feature>
<evidence type="ECO:0000256" key="2">
    <source>
        <dbReference type="ARBA" id="ARBA00023242"/>
    </source>
</evidence>
<dbReference type="Pfam" id="PF16135">
    <property type="entry name" value="TDBD"/>
    <property type="match status" value="1"/>
</dbReference>
<sequence>MGKAFWMPKDAGRINDGAEMVYNNSSRMEPKRPHQWFLDATEPELFPNKRQAIETSGNRLLSGIPNPHFSPWENVSSFQSSQYAGRLFGTEPTRNMNFGSRNIPSMGADNLNLGRPGIDDHFGADPSIALSMSHTMEDPGSCLSYGGIRKVKINQVKDSDNCMSVSMGNLTSLNKGDPNTIFFNQVRDMSLPINQVHTFDKGDNSTISFNHVKDSDNSMSMSTGHTYKGESNTISFSQGKNLDSEIPLSIGHTFTKGASNTISFSGFHEESETNPSGRLIGNYDLVMNQSSVQSGDLSTEVFVSTAEAANNMVDTVPKNKSSEPKMSKKMPPNNFPSNVRSLLSTGILDGVAVKYVSWSRESNGFLQVLNAYEFERHAGCKTKHPNNHIFFVNGKTIYGIVQELRSTPQHLLFEAIQTVTGSQINRKAFLSWKESFQAATRELQRIYGKDELSKLSQLGNT</sequence>
<evidence type="ECO:0000256" key="3">
    <source>
        <dbReference type="SAM" id="MobiDB-lite"/>
    </source>
</evidence>
<dbReference type="PANTHER" id="PTHR47025">
    <property type="entry name" value="AUTOIMMUNE REGULATOR"/>
    <property type="match status" value="1"/>
</dbReference>
<dbReference type="GO" id="GO:0042393">
    <property type="term" value="F:histone binding"/>
    <property type="evidence" value="ECO:0007669"/>
    <property type="project" value="TreeGrafter"/>
</dbReference>
<dbReference type="PANTHER" id="PTHR47025:SF9">
    <property type="entry name" value="PROTEIN, PUTATIVE-RELATED"/>
    <property type="match status" value="1"/>
</dbReference>
<dbReference type="GO" id="GO:0045944">
    <property type="term" value="P:positive regulation of transcription by RNA polymerase II"/>
    <property type="evidence" value="ECO:0007669"/>
    <property type="project" value="TreeGrafter"/>
</dbReference>
<dbReference type="GO" id="GO:0005634">
    <property type="term" value="C:nucleus"/>
    <property type="evidence" value="ECO:0007669"/>
    <property type="project" value="UniProtKB-SubCell"/>
</dbReference>
<dbReference type="OrthoDB" id="1863332at2759"/>
<dbReference type="AlphaFoldDB" id="A0A7J7NB65"/>
<evidence type="ECO:0000313" key="5">
    <source>
        <dbReference type="EMBL" id="KAF6164387.1"/>
    </source>
</evidence>